<gene>
    <name evidence="1" type="ORF">NPIL_59541</name>
</gene>
<comment type="caution">
    <text evidence="1">The sequence shown here is derived from an EMBL/GenBank/DDBJ whole genome shotgun (WGS) entry which is preliminary data.</text>
</comment>
<dbReference type="AlphaFoldDB" id="A0A8X6U7K4"/>
<name>A0A8X6U7K4_NEPPI</name>
<organism evidence="1 2">
    <name type="scientific">Nephila pilipes</name>
    <name type="common">Giant wood spider</name>
    <name type="synonym">Nephila maculata</name>
    <dbReference type="NCBI Taxonomy" id="299642"/>
    <lineage>
        <taxon>Eukaryota</taxon>
        <taxon>Metazoa</taxon>
        <taxon>Ecdysozoa</taxon>
        <taxon>Arthropoda</taxon>
        <taxon>Chelicerata</taxon>
        <taxon>Arachnida</taxon>
        <taxon>Araneae</taxon>
        <taxon>Araneomorphae</taxon>
        <taxon>Entelegynae</taxon>
        <taxon>Araneoidea</taxon>
        <taxon>Nephilidae</taxon>
        <taxon>Nephila</taxon>
    </lineage>
</organism>
<reference evidence="1" key="1">
    <citation type="submission" date="2020-08" db="EMBL/GenBank/DDBJ databases">
        <title>Multicomponent nature underlies the extraordinary mechanical properties of spider dragline silk.</title>
        <authorList>
            <person name="Kono N."/>
            <person name="Nakamura H."/>
            <person name="Mori M."/>
            <person name="Yoshida Y."/>
            <person name="Ohtoshi R."/>
            <person name="Malay A.D."/>
            <person name="Moran D.A.P."/>
            <person name="Tomita M."/>
            <person name="Numata K."/>
            <person name="Arakawa K."/>
        </authorList>
    </citation>
    <scope>NUCLEOTIDE SEQUENCE</scope>
</reference>
<evidence type="ECO:0000313" key="1">
    <source>
        <dbReference type="EMBL" id="GFT89562.1"/>
    </source>
</evidence>
<evidence type="ECO:0000313" key="2">
    <source>
        <dbReference type="Proteomes" id="UP000887013"/>
    </source>
</evidence>
<proteinExistence type="predicted"/>
<protein>
    <submittedName>
        <fullName evidence="1">Uncharacterized protein</fullName>
    </submittedName>
</protein>
<accession>A0A8X6U7K4</accession>
<keyword evidence="2" id="KW-1185">Reference proteome</keyword>
<dbReference type="Proteomes" id="UP000887013">
    <property type="component" value="Unassembled WGS sequence"/>
</dbReference>
<sequence>MICLQKLSRLDNSGDRGGKCFFNDNALAYHSRCPVNQIWCQSCCVIVVVDKCPKSLQLGGRLIEYHCTCNHCEVHTLHSSAPQGRCIFVNSTFV</sequence>
<dbReference type="EMBL" id="BMAW01120488">
    <property type="protein sequence ID" value="GFT89562.1"/>
    <property type="molecule type" value="Genomic_DNA"/>
</dbReference>